<evidence type="ECO:0000256" key="5">
    <source>
        <dbReference type="ARBA" id="ARBA00023157"/>
    </source>
</evidence>
<evidence type="ECO:0000256" key="4">
    <source>
        <dbReference type="ARBA" id="ARBA00023136"/>
    </source>
</evidence>
<feature type="domain" description="MACPF" evidence="6">
    <location>
        <begin position="56"/>
        <end position="391"/>
    </location>
</feature>
<evidence type="ECO:0000256" key="3">
    <source>
        <dbReference type="ARBA" id="ARBA00022525"/>
    </source>
</evidence>
<evidence type="ECO:0000313" key="7">
    <source>
        <dbReference type="EMBL" id="CAC5363223.1"/>
    </source>
</evidence>
<evidence type="ECO:0000256" key="1">
    <source>
        <dbReference type="ARBA" id="ARBA00004370"/>
    </source>
</evidence>
<dbReference type="AlphaFoldDB" id="A0A6J8A7J5"/>
<reference evidence="7 8" key="1">
    <citation type="submission" date="2020-06" db="EMBL/GenBank/DDBJ databases">
        <authorList>
            <person name="Li R."/>
            <person name="Bekaert M."/>
        </authorList>
    </citation>
    <scope>NUCLEOTIDE SEQUENCE [LARGE SCALE GENOMIC DNA]</scope>
    <source>
        <strain evidence="8">wild</strain>
    </source>
</reference>
<comment type="subcellular location">
    <subcellularLocation>
        <location evidence="1">Membrane</location>
    </subcellularLocation>
    <subcellularLocation>
        <location evidence="2">Secreted</location>
    </subcellularLocation>
</comment>
<evidence type="ECO:0000259" key="6">
    <source>
        <dbReference type="PROSITE" id="PS51412"/>
    </source>
</evidence>
<gene>
    <name evidence="7" type="ORF">MCOR_4727</name>
</gene>
<accession>A0A6J8A7J5</accession>
<dbReference type="Proteomes" id="UP000507470">
    <property type="component" value="Unassembled WGS sequence"/>
</dbReference>
<dbReference type="InterPro" id="IPR020863">
    <property type="entry name" value="MACPF_CS"/>
</dbReference>
<evidence type="ECO:0000256" key="2">
    <source>
        <dbReference type="ARBA" id="ARBA00004613"/>
    </source>
</evidence>
<dbReference type="GO" id="GO:0005576">
    <property type="term" value="C:extracellular region"/>
    <property type="evidence" value="ECO:0007669"/>
    <property type="project" value="UniProtKB-SubCell"/>
</dbReference>
<keyword evidence="4" id="KW-0472">Membrane</keyword>
<protein>
    <recommendedName>
        <fullName evidence="6">MACPF domain-containing protein</fullName>
    </recommendedName>
</protein>
<dbReference type="EMBL" id="CACVKT020000806">
    <property type="protein sequence ID" value="CAC5363223.1"/>
    <property type="molecule type" value="Genomic_DNA"/>
</dbReference>
<sequence length="610" mass="69069">MEEPIDDLVDGFRRQQMFMSTSLINASQNLGLPERLAEAEVEEAEERAMLAFRRKNETKTPFIATISRLNVGYIGRGYDIYKGNPISEDGEVDQGFRLPVIDLPFSFRFTSDGAYRSPDNVDVISETSATFGSSYHQVKTETDYQSMLQVDVSVNAEAKGFGFSGSFSASTSYKKSVKELTKGETTTLDIVGRANVYKARLSTTGTTSKLSDFLEDSIRVLPTEKCEEDVIQNLYIRVIEQFGTHYTTEVVMGAKAVQEFRFKNTDLDRFQSVGVSAKVSNWYGDFIKIRNGDRFLALSQHYGISPGLTIKPLTTVSEITNYDGLFQLVPPDGISDKFGSNIHYGESFLLKTIEGDMLHIGRSILLNTDMPAETRLLDVFTDQDEAINALLKLRYFYWKTKFLSDLDIYPVQFTFQSRNTARLEGQPLIIGETGFIQICSSVPKRSFWDQGLTLRRYGRICTDLIYQSAAKISHRYDFADRILFSFEVKVRILYVETESQSSVVYSLAYLNEVNETLMQVLNVERTQRSKTQTLTLKSPLYTKAIQIYDNERNDETSNITNLIQMIVVGGCPSAILDNGKPDTIKEEWTIELSENIIKTNPYLHVIPRSS</sequence>
<keyword evidence="5" id="KW-1015">Disulfide bond</keyword>
<dbReference type="InterPro" id="IPR020864">
    <property type="entry name" value="MACPF"/>
</dbReference>
<organism evidence="7 8">
    <name type="scientific">Mytilus coruscus</name>
    <name type="common">Sea mussel</name>
    <dbReference type="NCBI Taxonomy" id="42192"/>
    <lineage>
        <taxon>Eukaryota</taxon>
        <taxon>Metazoa</taxon>
        <taxon>Spiralia</taxon>
        <taxon>Lophotrochozoa</taxon>
        <taxon>Mollusca</taxon>
        <taxon>Bivalvia</taxon>
        <taxon>Autobranchia</taxon>
        <taxon>Pteriomorphia</taxon>
        <taxon>Mytilida</taxon>
        <taxon>Mytiloidea</taxon>
        <taxon>Mytilidae</taxon>
        <taxon>Mytilinae</taxon>
        <taxon>Mytilus</taxon>
    </lineage>
</organism>
<dbReference type="PROSITE" id="PS00279">
    <property type="entry name" value="MACPF_1"/>
    <property type="match status" value="1"/>
</dbReference>
<proteinExistence type="predicted"/>
<evidence type="ECO:0000313" key="8">
    <source>
        <dbReference type="Proteomes" id="UP000507470"/>
    </source>
</evidence>
<dbReference type="Pfam" id="PF01823">
    <property type="entry name" value="MACPF"/>
    <property type="match status" value="1"/>
</dbReference>
<keyword evidence="8" id="KW-1185">Reference proteome</keyword>
<name>A0A6J8A7J5_MYTCO</name>
<keyword evidence="3" id="KW-0964">Secreted</keyword>
<dbReference type="OrthoDB" id="1366754at2759"/>
<dbReference type="GO" id="GO:0016020">
    <property type="term" value="C:membrane"/>
    <property type="evidence" value="ECO:0007669"/>
    <property type="project" value="UniProtKB-SubCell"/>
</dbReference>
<dbReference type="PROSITE" id="PS51412">
    <property type="entry name" value="MACPF_2"/>
    <property type="match status" value="1"/>
</dbReference>